<sequence length="268" mass="30109">MRLLPSLVTVRKIVSTSDRSQFESDKIEYLAQQILNAEGVISPLVLRRTGIDSYEVIDGDLVYHAAVRAREIDARNGESIAAYIIESDDIATDSILKQIELIRQSQPSQTHEKTIGETTSPPVNSSNDFLSSFERSINIQLASVNSNLKNIDAKLDQNLSTYPPTNKDNDQIETLVKVIADLDKRIPPLPNPRPESQLLKELNEQSREELTAKFTKAGWKGKSLKTIVDSIIETRPYDSFADLTSRKLNSSKNKFFTDATLVKVLDRY</sequence>
<dbReference type="EMBL" id="JACJPY010000057">
    <property type="protein sequence ID" value="MBD2151564.1"/>
    <property type="molecule type" value="Genomic_DNA"/>
</dbReference>
<gene>
    <name evidence="2" type="ORF">H6F44_15750</name>
</gene>
<proteinExistence type="predicted"/>
<dbReference type="Pfam" id="PF02195">
    <property type="entry name" value="ParB_N"/>
    <property type="match status" value="1"/>
</dbReference>
<evidence type="ECO:0000259" key="1">
    <source>
        <dbReference type="Pfam" id="PF02195"/>
    </source>
</evidence>
<reference evidence="2" key="1">
    <citation type="journal article" date="2015" name="ISME J.">
        <title>Draft Genome Sequence of Streptomyces incarnatus NRRL8089, which Produces the Nucleoside Antibiotic Sinefungin.</title>
        <authorList>
            <person name="Oshima K."/>
            <person name="Hattori M."/>
            <person name="Shimizu H."/>
            <person name="Fukuda K."/>
            <person name="Nemoto M."/>
            <person name="Inagaki K."/>
            <person name="Tamura T."/>
        </authorList>
    </citation>
    <scope>NUCLEOTIDE SEQUENCE</scope>
    <source>
        <strain evidence="2">FACHB-1277</strain>
    </source>
</reference>
<evidence type="ECO:0000313" key="2">
    <source>
        <dbReference type="EMBL" id="MBD2151564.1"/>
    </source>
</evidence>
<dbReference type="RefSeq" id="WP_190351982.1">
    <property type="nucleotide sequence ID" value="NZ_JACJPY010000057.1"/>
</dbReference>
<evidence type="ECO:0000313" key="3">
    <source>
        <dbReference type="Proteomes" id="UP000631421"/>
    </source>
</evidence>
<name>A0A926Z949_9CYAN</name>
<dbReference type="AlphaFoldDB" id="A0A926Z949"/>
<reference evidence="2" key="2">
    <citation type="submission" date="2020-08" db="EMBL/GenBank/DDBJ databases">
        <authorList>
            <person name="Chen M."/>
            <person name="Teng W."/>
            <person name="Zhao L."/>
            <person name="Hu C."/>
            <person name="Zhou Y."/>
            <person name="Han B."/>
            <person name="Song L."/>
            <person name="Shu W."/>
        </authorList>
    </citation>
    <scope>NUCLEOTIDE SEQUENCE</scope>
    <source>
        <strain evidence="2">FACHB-1277</strain>
    </source>
</reference>
<feature type="domain" description="ParB-like N-terminal" evidence="1">
    <location>
        <begin position="16"/>
        <end position="69"/>
    </location>
</feature>
<keyword evidence="3" id="KW-1185">Reference proteome</keyword>
<dbReference type="InterPro" id="IPR003115">
    <property type="entry name" value="ParB_N"/>
</dbReference>
<dbReference type="Proteomes" id="UP000631421">
    <property type="component" value="Unassembled WGS sequence"/>
</dbReference>
<accession>A0A926Z949</accession>
<comment type="caution">
    <text evidence="2">The sequence shown here is derived from an EMBL/GenBank/DDBJ whole genome shotgun (WGS) entry which is preliminary data.</text>
</comment>
<dbReference type="Gene3D" id="3.90.1530.10">
    <property type="entry name" value="Conserved hypothetical protein from pyrococcus furiosus pfu- 392566-001, ParB domain"/>
    <property type="match status" value="1"/>
</dbReference>
<protein>
    <recommendedName>
        <fullName evidence="1">ParB-like N-terminal domain-containing protein</fullName>
    </recommendedName>
</protein>
<organism evidence="2 3">
    <name type="scientific">Pseudanabaena cinerea FACHB-1277</name>
    <dbReference type="NCBI Taxonomy" id="2949581"/>
    <lineage>
        <taxon>Bacteria</taxon>
        <taxon>Bacillati</taxon>
        <taxon>Cyanobacteriota</taxon>
        <taxon>Cyanophyceae</taxon>
        <taxon>Pseudanabaenales</taxon>
        <taxon>Pseudanabaenaceae</taxon>
        <taxon>Pseudanabaena</taxon>
        <taxon>Pseudanabaena cinerea</taxon>
    </lineage>
</organism>